<sequence length="280" mass="30464">KCEITVSVSGEIQGHECTAGETKLGNAQTKYATVDCETDADTAYAAYGGTDTLTLISRSYTENETTGTISFSCEFSDKADELKDEKISIAWACGELKSDGTTKTVYSVEGTLRGLCDEDIPTAPDPSTYFDCEGEECCTLRRRTITNDEINKVVTYSFEYDNDCGPGLVEVSVTKTNGPEDCDHWTSEVDFSVQGVGCTSASMYANAQTALEDLDASDYAYGNSCQTSYRRAENPTRGNIRDSYTFTTECGATLSVTITEAYDHNDCEDTTYQVEGEIKG</sequence>
<comment type="caution">
    <text evidence="1">The sequence shown here is derived from an EMBL/GenBank/DDBJ whole genome shotgun (WGS) entry which is preliminary data.</text>
</comment>
<dbReference type="AlphaFoldDB" id="X0S4Z9"/>
<organism evidence="1">
    <name type="scientific">marine sediment metagenome</name>
    <dbReference type="NCBI Taxonomy" id="412755"/>
    <lineage>
        <taxon>unclassified sequences</taxon>
        <taxon>metagenomes</taxon>
        <taxon>ecological metagenomes</taxon>
    </lineage>
</organism>
<dbReference type="EMBL" id="BARS01001375">
    <property type="protein sequence ID" value="GAF70982.1"/>
    <property type="molecule type" value="Genomic_DNA"/>
</dbReference>
<proteinExistence type="predicted"/>
<name>X0S4Z9_9ZZZZ</name>
<feature type="non-terminal residue" evidence="1">
    <location>
        <position position="1"/>
    </location>
</feature>
<reference evidence="1" key="1">
    <citation type="journal article" date="2014" name="Front. Microbiol.">
        <title>High frequency of phylogenetically diverse reductive dehalogenase-homologous genes in deep subseafloor sedimentary metagenomes.</title>
        <authorList>
            <person name="Kawai M."/>
            <person name="Futagami T."/>
            <person name="Toyoda A."/>
            <person name="Takaki Y."/>
            <person name="Nishi S."/>
            <person name="Hori S."/>
            <person name="Arai W."/>
            <person name="Tsubouchi T."/>
            <person name="Morono Y."/>
            <person name="Uchiyama I."/>
            <person name="Ito T."/>
            <person name="Fujiyama A."/>
            <person name="Inagaki F."/>
            <person name="Takami H."/>
        </authorList>
    </citation>
    <scope>NUCLEOTIDE SEQUENCE</scope>
    <source>
        <strain evidence="1">Expedition CK06-06</strain>
    </source>
</reference>
<feature type="non-terminal residue" evidence="1">
    <location>
        <position position="280"/>
    </location>
</feature>
<accession>X0S4Z9</accession>
<gene>
    <name evidence="1" type="ORF">S01H1_02743</name>
</gene>
<evidence type="ECO:0000313" key="1">
    <source>
        <dbReference type="EMBL" id="GAF70982.1"/>
    </source>
</evidence>
<protein>
    <submittedName>
        <fullName evidence="1">Uncharacterized protein</fullName>
    </submittedName>
</protein>